<comment type="caution">
    <text evidence="2">The sequence shown here is derived from an EMBL/GenBank/DDBJ whole genome shotgun (WGS) entry which is preliminary data.</text>
</comment>
<feature type="region of interest" description="Disordered" evidence="1">
    <location>
        <begin position="237"/>
        <end position="279"/>
    </location>
</feature>
<sequence length="279" mass="31948">MEAFSNKHAPGLFAQLYKSILNDDMEKPSKKHMEDKTCHCYTISVAWQPDDIHFIHAKHHPKSSVTSTIWHMCTAVVDVQVNMRVVELEEDVTKYHSHVQVTMEDGTQSLQSKQNYRQALNHLLEFCPPLSEYLSKFQLPLTGDFPSWKYNKKLIADAIPNTGRMKVEEIKAQFAELFQILEETNPTQILPVYANAKQKPSSTPQTEEPSARDVPQFRCQEPENGVAVVNAYGSIIGGKEDHVDDSTMEEKQEESLHNTEILSKKDLEERIRGEHTDRK</sequence>
<organism evidence="2 3">
    <name type="scientific">Acropora cervicornis</name>
    <name type="common">Staghorn coral</name>
    <dbReference type="NCBI Taxonomy" id="6130"/>
    <lineage>
        <taxon>Eukaryota</taxon>
        <taxon>Metazoa</taxon>
        <taxon>Cnidaria</taxon>
        <taxon>Anthozoa</taxon>
        <taxon>Hexacorallia</taxon>
        <taxon>Scleractinia</taxon>
        <taxon>Astrocoeniina</taxon>
        <taxon>Acroporidae</taxon>
        <taxon>Acropora</taxon>
    </lineage>
</organism>
<gene>
    <name evidence="2" type="ORF">P5673_030939</name>
</gene>
<reference evidence="2" key="1">
    <citation type="journal article" date="2023" name="G3 (Bethesda)">
        <title>Whole genome assembly and annotation of the endangered Caribbean coral Acropora cervicornis.</title>
        <authorList>
            <person name="Selwyn J.D."/>
            <person name="Vollmer S.V."/>
        </authorList>
    </citation>
    <scope>NUCLEOTIDE SEQUENCE</scope>
    <source>
        <strain evidence="2">K2</strain>
    </source>
</reference>
<dbReference type="EMBL" id="JARQWQ010000138">
    <property type="protein sequence ID" value="KAK2548795.1"/>
    <property type="molecule type" value="Genomic_DNA"/>
</dbReference>
<protein>
    <submittedName>
        <fullName evidence="2">Uncharacterized protein</fullName>
    </submittedName>
</protein>
<keyword evidence="3" id="KW-1185">Reference proteome</keyword>
<evidence type="ECO:0000313" key="3">
    <source>
        <dbReference type="Proteomes" id="UP001249851"/>
    </source>
</evidence>
<feature type="compositionally biased region" description="Basic and acidic residues" evidence="1">
    <location>
        <begin position="238"/>
        <end position="279"/>
    </location>
</feature>
<reference evidence="2" key="2">
    <citation type="journal article" date="2023" name="Science">
        <title>Genomic signatures of disease resistance in endangered staghorn corals.</title>
        <authorList>
            <person name="Vollmer S.V."/>
            <person name="Selwyn J.D."/>
            <person name="Despard B.A."/>
            <person name="Roesel C.L."/>
        </authorList>
    </citation>
    <scope>NUCLEOTIDE SEQUENCE</scope>
    <source>
        <strain evidence="2">K2</strain>
    </source>
</reference>
<accession>A0AAD9UT89</accession>
<name>A0AAD9UT89_ACRCE</name>
<dbReference type="Proteomes" id="UP001249851">
    <property type="component" value="Unassembled WGS sequence"/>
</dbReference>
<proteinExistence type="predicted"/>
<evidence type="ECO:0000256" key="1">
    <source>
        <dbReference type="SAM" id="MobiDB-lite"/>
    </source>
</evidence>
<evidence type="ECO:0000313" key="2">
    <source>
        <dbReference type="EMBL" id="KAK2548795.1"/>
    </source>
</evidence>
<dbReference type="AlphaFoldDB" id="A0AAD9UT89"/>